<dbReference type="Proteomes" id="UP000824540">
    <property type="component" value="Unassembled WGS sequence"/>
</dbReference>
<feature type="domain" description="B30.2/SPRY" evidence="1">
    <location>
        <begin position="22"/>
        <end position="213"/>
    </location>
</feature>
<dbReference type="InterPro" id="IPR003879">
    <property type="entry name" value="Butyrophylin_SPRY"/>
</dbReference>
<evidence type="ECO:0000313" key="3">
    <source>
        <dbReference type="Proteomes" id="UP000824540"/>
    </source>
</evidence>
<dbReference type="AlphaFoldDB" id="A0A8T2MTX4"/>
<dbReference type="PRINTS" id="PR01407">
    <property type="entry name" value="BUTYPHLNCDUF"/>
</dbReference>
<dbReference type="SMART" id="SM00449">
    <property type="entry name" value="SPRY"/>
    <property type="match status" value="1"/>
</dbReference>
<dbReference type="SMART" id="SM00589">
    <property type="entry name" value="PRY"/>
    <property type="match status" value="1"/>
</dbReference>
<dbReference type="EMBL" id="JAFBMS010001200">
    <property type="protein sequence ID" value="KAG9329431.1"/>
    <property type="molecule type" value="Genomic_DNA"/>
</dbReference>
<dbReference type="Pfam" id="PF13765">
    <property type="entry name" value="PRY"/>
    <property type="match status" value="1"/>
</dbReference>
<proteinExistence type="predicted"/>
<evidence type="ECO:0000313" key="2">
    <source>
        <dbReference type="EMBL" id="KAG9329431.1"/>
    </source>
</evidence>
<gene>
    <name evidence="2" type="ORF">JZ751_004775</name>
</gene>
<dbReference type="InterPro" id="IPR013320">
    <property type="entry name" value="ConA-like_dom_sf"/>
</dbReference>
<dbReference type="InterPro" id="IPR003877">
    <property type="entry name" value="SPRY_dom"/>
</dbReference>
<accession>A0A8T2MTX4</accession>
<evidence type="ECO:0000259" key="1">
    <source>
        <dbReference type="PROSITE" id="PS50188"/>
    </source>
</evidence>
<dbReference type="PROSITE" id="PS50188">
    <property type="entry name" value="B302_SPRY"/>
    <property type="match status" value="1"/>
</dbReference>
<name>A0A8T2MTX4_9TELE</name>
<dbReference type="FunFam" id="2.60.120.920:FF:000004">
    <property type="entry name" value="Butyrophilin subfamily 1 member A1"/>
    <property type="match status" value="1"/>
</dbReference>
<dbReference type="OrthoDB" id="9049620at2759"/>
<comment type="caution">
    <text evidence="2">The sequence shown here is derived from an EMBL/GenBank/DDBJ whole genome shotgun (WGS) entry which is preliminary data.</text>
</comment>
<feature type="non-terminal residue" evidence="2">
    <location>
        <position position="217"/>
    </location>
</feature>
<organism evidence="2 3">
    <name type="scientific">Albula glossodonta</name>
    <name type="common">roundjaw bonefish</name>
    <dbReference type="NCBI Taxonomy" id="121402"/>
    <lineage>
        <taxon>Eukaryota</taxon>
        <taxon>Metazoa</taxon>
        <taxon>Chordata</taxon>
        <taxon>Craniata</taxon>
        <taxon>Vertebrata</taxon>
        <taxon>Euteleostomi</taxon>
        <taxon>Actinopterygii</taxon>
        <taxon>Neopterygii</taxon>
        <taxon>Teleostei</taxon>
        <taxon>Albuliformes</taxon>
        <taxon>Albulidae</taxon>
        <taxon>Albula</taxon>
    </lineage>
</organism>
<dbReference type="CDD" id="cd12893">
    <property type="entry name" value="SPRY_PRY_TRIM35"/>
    <property type="match status" value="1"/>
</dbReference>
<dbReference type="Gene3D" id="2.60.120.920">
    <property type="match status" value="1"/>
</dbReference>
<dbReference type="SUPFAM" id="SSF49899">
    <property type="entry name" value="Concanavalin A-like lectins/glucanases"/>
    <property type="match status" value="1"/>
</dbReference>
<dbReference type="PANTHER" id="PTHR24103">
    <property type="entry name" value="E3 UBIQUITIN-PROTEIN LIGASE TRIM"/>
    <property type="match status" value="1"/>
</dbReference>
<dbReference type="InterPro" id="IPR001870">
    <property type="entry name" value="B30.2/SPRY"/>
</dbReference>
<dbReference type="InterPro" id="IPR050143">
    <property type="entry name" value="TRIM/RBCC"/>
</dbReference>
<reference evidence="2" key="1">
    <citation type="thesis" date="2021" institute="BYU ScholarsArchive" country="Provo, UT, USA">
        <title>Applications of and Algorithms for Genome Assembly and Genomic Analyses with an Emphasis on Marine Teleosts.</title>
        <authorList>
            <person name="Pickett B.D."/>
        </authorList>
    </citation>
    <scope>NUCLEOTIDE SEQUENCE</scope>
    <source>
        <strain evidence="2">HI-2016</strain>
    </source>
</reference>
<sequence length="217" mass="24424">ISSTPKEPEVPTGALIDVAKHLGNLKYSVWEKMLGTVQYTPVTLDPNTAAPWNILSENLAAVRYTKSQLLPENPERFSNYEMVLGSRALGSGRHSWEVEVGNNLDWGLGVAAESVRRKDDINLRPEEGLWSIGLFLGSYAAYTSPVTPLPFLRKLNRVRVELDWDGGQVTFLDPTDSTLLYTFMHPFTERVYPYFLTVCKNHPLRILPARVSVTMET</sequence>
<dbReference type="InterPro" id="IPR043136">
    <property type="entry name" value="B30.2/SPRY_sf"/>
</dbReference>
<dbReference type="Pfam" id="PF00622">
    <property type="entry name" value="SPRY"/>
    <property type="match status" value="1"/>
</dbReference>
<protein>
    <recommendedName>
        <fullName evidence="1">B30.2/SPRY domain-containing protein</fullName>
    </recommendedName>
</protein>
<dbReference type="InterPro" id="IPR006574">
    <property type="entry name" value="PRY"/>
</dbReference>
<keyword evidence="3" id="KW-1185">Reference proteome</keyword>